<evidence type="ECO:0000256" key="1">
    <source>
        <dbReference type="SAM" id="MobiDB-lite"/>
    </source>
</evidence>
<gene>
    <name evidence="2" type="ORF">M747DRAFT_244896</name>
</gene>
<proteinExistence type="predicted"/>
<feature type="compositionally biased region" description="Basic and acidic residues" evidence="1">
    <location>
        <begin position="212"/>
        <end position="230"/>
    </location>
</feature>
<accession>A0A370BQX7</accession>
<dbReference type="AlphaFoldDB" id="A0A370BQX7"/>
<feature type="region of interest" description="Disordered" evidence="1">
    <location>
        <begin position="175"/>
        <end position="253"/>
    </location>
</feature>
<protein>
    <recommendedName>
        <fullName evidence="4">Transcription factor domain-containing protein</fullName>
    </recommendedName>
</protein>
<evidence type="ECO:0000313" key="2">
    <source>
        <dbReference type="EMBL" id="RDH16485.1"/>
    </source>
</evidence>
<dbReference type="VEuPathDB" id="FungiDB:M747DRAFT_244896"/>
<sequence>MIIVDALLKASKGFAETWVDLVGITSMNGIPWILHALVRKSPQIASGQHGRNSMTLPSSQEDPGLFCSHLIRSNQILWHALGLKVDPGQMTNQSYAEILPADTRQEPMGGLRTTPRLGSYDIPTKNTTGMLSAVSDIIKSLTPKERRAGYSVALRGILKAICANCVDARVECRRDRRPKAPSKPKALSSPHRNSHSPSVPDVMYTESNNTNESDKETSAERRKLNDHTTRSESAPQGHAEWATASEDSSHRAKQAKAILQNELSIDNDLISDRRTILRSALDLVEKVANRKNLDLGGSSLLRMAETHYEGIEVPDVPPPELLYMLLGEQSPTLNVGKYVQVQWPDHVTGKSLEEMATQLLNGDAHGQLYHQLCICIYVKAVCHVDQLSRLSNNATLLKRLLGSKKVYESAAIRALREIDICTTPIAPARFTDAYAGGAGQIDATDRQDGSMLGAQLVCGTTLSSLFIRPMSLPEPCMPLDQMLRKDESMAYGTVVEIISDLAQVQGELLDLSLNGKRRYATEISARLYVPTVKRILRPLKHDPNAAAYKECLSAARTSLRAFQLIQNNLADVPGIEGSYPSFLTCPFFVLFCNVVRTTDSGDYLLLQEVTQGLSQYTGNTHVMNMLDLLMALQKLCEPLFQTALSQNEQAPPVSATHPTVDSLPYQVLPPDTVDGVGGVQPMGFSTLGAADSQILATESPLGLSTDELMWQLFNSQLPLGWYDMDMSSFNGQSWLDYCPVVYCLDVTSTVQALYLVVVIFSSEPSARGNSLMKAQR</sequence>
<dbReference type="Proteomes" id="UP000253845">
    <property type="component" value="Unassembled WGS sequence"/>
</dbReference>
<organism evidence="2 3">
    <name type="scientific">Aspergillus niger ATCC 13496</name>
    <dbReference type="NCBI Taxonomy" id="1353008"/>
    <lineage>
        <taxon>Eukaryota</taxon>
        <taxon>Fungi</taxon>
        <taxon>Dikarya</taxon>
        <taxon>Ascomycota</taxon>
        <taxon>Pezizomycotina</taxon>
        <taxon>Eurotiomycetes</taxon>
        <taxon>Eurotiomycetidae</taxon>
        <taxon>Eurotiales</taxon>
        <taxon>Aspergillaceae</taxon>
        <taxon>Aspergillus</taxon>
        <taxon>Aspergillus subgen. Circumdati</taxon>
    </lineage>
</organism>
<name>A0A370BQX7_ASPNG</name>
<dbReference type="EMBL" id="KZ851938">
    <property type="protein sequence ID" value="RDH16485.1"/>
    <property type="molecule type" value="Genomic_DNA"/>
</dbReference>
<reference evidence="2 3" key="1">
    <citation type="submission" date="2018-07" db="EMBL/GenBank/DDBJ databases">
        <title>Section-level genome sequencing of Aspergillus section Nigri to investigate inter- and intra-species variation.</title>
        <authorList>
            <consortium name="DOE Joint Genome Institute"/>
            <person name="Vesth T.C."/>
            <person name="Nybo J.L."/>
            <person name="Theobald S."/>
            <person name="Frisvad J.C."/>
            <person name="Larsen T.O."/>
            <person name="Nielsen K.F."/>
            <person name="Hoof J.B."/>
            <person name="Brandl J."/>
            <person name="Salamov A."/>
            <person name="Riley R."/>
            <person name="Gladden J.M."/>
            <person name="Phatale P."/>
            <person name="Nielsen M.T."/>
            <person name="Lyhne E.K."/>
            <person name="Kogle M.E."/>
            <person name="Strasser K."/>
            <person name="McDonnell E."/>
            <person name="Barry K."/>
            <person name="Clum A."/>
            <person name="Chen C."/>
            <person name="Nolan M."/>
            <person name="Sandor L."/>
            <person name="Kuo A."/>
            <person name="Lipzen A."/>
            <person name="Hainaut M."/>
            <person name="Drula E."/>
            <person name="Tsang A."/>
            <person name="Magnuson J.K."/>
            <person name="Henrissat B."/>
            <person name="Wiebenga A."/>
            <person name="Simmons B.A."/>
            <person name="Makela M.R."/>
            <person name="De vries R.P."/>
            <person name="Grigoriev I.V."/>
            <person name="Mortensen U.H."/>
            <person name="Baker S.E."/>
            <person name="Andersen M.R."/>
        </authorList>
    </citation>
    <scope>NUCLEOTIDE SEQUENCE [LARGE SCALE GENOMIC DNA]</scope>
    <source>
        <strain evidence="2 3">ATCC 13496</strain>
    </source>
</reference>
<evidence type="ECO:0000313" key="3">
    <source>
        <dbReference type="Proteomes" id="UP000253845"/>
    </source>
</evidence>
<evidence type="ECO:0008006" key="4">
    <source>
        <dbReference type="Google" id="ProtNLM"/>
    </source>
</evidence>